<evidence type="ECO:0000313" key="2">
    <source>
        <dbReference type="Proteomes" id="UP001202827"/>
    </source>
</evidence>
<evidence type="ECO:0000313" key="1">
    <source>
        <dbReference type="EMBL" id="MCK8778423.1"/>
    </source>
</evidence>
<name>A0ABT0IKQ0_9HYPH</name>
<comment type="caution">
    <text evidence="1">The sequence shown here is derived from an EMBL/GenBank/DDBJ whole genome shotgun (WGS) entry which is preliminary data.</text>
</comment>
<dbReference type="EMBL" id="JALPRY010000001">
    <property type="protein sequence ID" value="MCK8778423.1"/>
    <property type="molecule type" value="Genomic_DNA"/>
</dbReference>
<reference evidence="1 2" key="1">
    <citation type="submission" date="2022-04" db="EMBL/GenBank/DDBJ databases">
        <title>Rhizobium coralii sp. nov., isolated from coral Turbinaria peltata.</title>
        <authorList>
            <person name="Sun H."/>
        </authorList>
    </citation>
    <scope>NUCLEOTIDE SEQUENCE [LARGE SCALE GENOMIC DNA]</scope>
    <source>
        <strain evidence="1 2">NTR19</strain>
    </source>
</reference>
<organism evidence="1 2">
    <name type="scientific">Neorhizobium turbinariae</name>
    <dbReference type="NCBI Taxonomy" id="2937795"/>
    <lineage>
        <taxon>Bacteria</taxon>
        <taxon>Pseudomonadati</taxon>
        <taxon>Pseudomonadota</taxon>
        <taxon>Alphaproteobacteria</taxon>
        <taxon>Hyphomicrobiales</taxon>
        <taxon>Rhizobiaceae</taxon>
        <taxon>Rhizobium/Agrobacterium group</taxon>
        <taxon>Neorhizobium</taxon>
    </lineage>
</organism>
<dbReference type="RefSeq" id="WP_248681346.1">
    <property type="nucleotide sequence ID" value="NZ_JALPRY010000001.1"/>
</dbReference>
<proteinExistence type="predicted"/>
<gene>
    <name evidence="1" type="ORF">M0654_00365</name>
</gene>
<keyword evidence="2" id="KW-1185">Reference proteome</keyword>
<accession>A0ABT0IKQ0</accession>
<dbReference type="Proteomes" id="UP001202827">
    <property type="component" value="Unassembled WGS sequence"/>
</dbReference>
<protein>
    <submittedName>
        <fullName evidence="1">Anti-sigma factor</fullName>
    </submittedName>
</protein>
<sequence length="281" mass="30383">MTTAQPTPLELRLSAFIDGESGEQERHEVEALLVNDPQVRALHDEIKRGSDAARRAFDDLLKEPVPLDLVRGIRNADLPRKAIRLPDAPSVMRQFKPSGWQAFVGCVALLAVGSGVGYLLGSNPAMPQLSAISAHGSINRDWLDDVIAHYRLYARQTTHLAEIPADRPADILEWLTTNTGVSFRIPDLASSGLTFQGARLFAAEGIPVGQLLYRRTSGDGDPDVIVLCFTKSRPEGNRSVEEIRNDTGLVSWVTPLATYVAIGPSSAADLEDIAAKAAGLI</sequence>